<dbReference type="GO" id="GO:0005886">
    <property type="term" value="C:plasma membrane"/>
    <property type="evidence" value="ECO:0007669"/>
    <property type="project" value="UniProtKB-SubCell"/>
</dbReference>
<evidence type="ECO:0000256" key="6">
    <source>
        <dbReference type="ARBA" id="ARBA00023136"/>
    </source>
</evidence>
<feature type="transmembrane region" description="Helical" evidence="7">
    <location>
        <begin position="398"/>
        <end position="416"/>
    </location>
</feature>
<evidence type="ECO:0000256" key="1">
    <source>
        <dbReference type="ARBA" id="ARBA00004651"/>
    </source>
</evidence>
<evidence type="ECO:0000256" key="4">
    <source>
        <dbReference type="ARBA" id="ARBA00022692"/>
    </source>
</evidence>
<dbReference type="RefSeq" id="WP_101833540.1">
    <property type="nucleotide sequence ID" value="NZ_FZMO01000357.1"/>
</dbReference>
<feature type="transmembrane region" description="Helical" evidence="7">
    <location>
        <begin position="194"/>
        <end position="215"/>
    </location>
</feature>
<dbReference type="AlphaFoldDB" id="A0A2I2KX49"/>
<dbReference type="InterPro" id="IPR004869">
    <property type="entry name" value="MMPL_dom"/>
</dbReference>
<feature type="transmembrane region" description="Helical" evidence="7">
    <location>
        <begin position="227"/>
        <end position="249"/>
    </location>
</feature>
<reference evidence="9 10" key="1">
    <citation type="submission" date="2017-06" db="EMBL/GenBank/DDBJ databases">
        <authorList>
            <person name="Kim H.J."/>
            <person name="Triplett B.A."/>
        </authorList>
    </citation>
    <scope>NUCLEOTIDE SEQUENCE [LARGE SCALE GENOMIC DNA]</scope>
    <source>
        <strain evidence="9">FRACA_ARgP5</strain>
    </source>
</reference>
<evidence type="ECO:0000256" key="2">
    <source>
        <dbReference type="ARBA" id="ARBA00010157"/>
    </source>
</evidence>
<feature type="domain" description="SSD" evidence="8">
    <location>
        <begin position="590"/>
        <end position="697"/>
    </location>
</feature>
<evidence type="ECO:0000256" key="3">
    <source>
        <dbReference type="ARBA" id="ARBA00022475"/>
    </source>
</evidence>
<dbReference type="Gene3D" id="1.20.1640.10">
    <property type="entry name" value="Multidrug efflux transporter AcrB transmembrane domain"/>
    <property type="match status" value="2"/>
</dbReference>
<dbReference type="EMBL" id="FZMO01000357">
    <property type="protein sequence ID" value="SNQ50226.1"/>
    <property type="molecule type" value="Genomic_DNA"/>
</dbReference>
<feature type="transmembrane region" description="Helical" evidence="7">
    <location>
        <begin position="270"/>
        <end position="293"/>
    </location>
</feature>
<name>A0A2I2KX49_9ACTN</name>
<comment type="subcellular location">
    <subcellularLocation>
        <location evidence="1">Cell membrane</location>
        <topology evidence="1">Multi-pass membrane protein</topology>
    </subcellularLocation>
</comment>
<dbReference type="OrthoDB" id="2365435at2"/>
<accession>A0A2I2KX49</accession>
<keyword evidence="10" id="KW-1185">Reference proteome</keyword>
<dbReference type="PROSITE" id="PS50156">
    <property type="entry name" value="SSD"/>
    <property type="match status" value="2"/>
</dbReference>
<evidence type="ECO:0000256" key="5">
    <source>
        <dbReference type="ARBA" id="ARBA00022989"/>
    </source>
</evidence>
<feature type="transmembrane region" description="Helical" evidence="7">
    <location>
        <begin position="639"/>
        <end position="666"/>
    </location>
</feature>
<feature type="domain" description="SSD" evidence="8">
    <location>
        <begin position="159"/>
        <end position="324"/>
    </location>
</feature>
<evidence type="ECO:0000256" key="7">
    <source>
        <dbReference type="SAM" id="Phobius"/>
    </source>
</evidence>
<evidence type="ECO:0000259" key="8">
    <source>
        <dbReference type="PROSITE" id="PS50156"/>
    </source>
</evidence>
<dbReference type="InterPro" id="IPR050545">
    <property type="entry name" value="Mycobact_MmpL"/>
</dbReference>
<keyword evidence="6 7" id="KW-0472">Membrane</keyword>
<feature type="transmembrane region" description="Helical" evidence="7">
    <location>
        <begin position="566"/>
        <end position="587"/>
    </location>
</feature>
<dbReference type="Proteomes" id="UP000234331">
    <property type="component" value="Unassembled WGS sequence"/>
</dbReference>
<feature type="transmembrane region" description="Helical" evidence="7">
    <location>
        <begin position="542"/>
        <end position="559"/>
    </location>
</feature>
<dbReference type="SUPFAM" id="SSF82866">
    <property type="entry name" value="Multidrug efflux transporter AcrB transmembrane domain"/>
    <property type="match status" value="2"/>
</dbReference>
<dbReference type="PANTHER" id="PTHR33406:SF6">
    <property type="entry name" value="MEMBRANE PROTEIN YDGH-RELATED"/>
    <property type="match status" value="1"/>
</dbReference>
<gene>
    <name evidence="9" type="primary">actII</name>
    <name evidence="9" type="ORF">FRACA_420027</name>
</gene>
<sequence length="721" mass="76120">MSWIIGRRSAWVVIVLWLAIAAALSPLAFQLPDAQRNDAAAFLPSDAESTRLLAEQRHFPGGDAVPTIVVLDRPGGLTNADRAAAARIGQALRPFASGPVLGPVPSPHNRTLILTVPLAQRDDASAFTDDVREMRRVARPLVPPGAQIAITGPAGLVADAFHLFSTIETLLLLVTATIVAVILLVVYRSPFLWLVPLISVGIADQTAAGIVYLLARHTGLTVNGQSSGILRVLVFGAGTDYALLLIARYREELTRHRDPRRAMREAVSRAGPAILASAGTVIIGMLCLLFGLLASDRGLGPVGAIGISTALITMMTLLPAALVLCGRRLFWPRIPHFGEHPPVTDTARRGPAARTAHAAALAAPTIPGHEDLTEFDLAEEEGRWVRISAAIDRRPRTVWVLTSLLLGALAIGLLAMDTSLRQDEGFRHGVESVRGIGLASADFPPGATAPTYVIVDEGAARATAAILRGSPEVAASTEVGRTGGKAQFLVVLRSRPDSPESFAAVSSLRERLHGLAGAQALVGGNTAVNLDVRRAAERDRQVIIPMVLAVVLVVLVFLLRAVVAPLLLMATVVLSYLAALGASAVAYRWLFGFPGSDPSLPLFAFIFLVALGVDYNIFLMTRVREETARIGSRPGVLHALAVTGGVITSAGVVLAATFSALVIFPLVQLAEVGFVVAFGVLLDTLVVRSILVPALALDIGRAIWWPGRLARANDGFDAGGT</sequence>
<keyword evidence="4 7" id="KW-0812">Transmembrane</keyword>
<dbReference type="Pfam" id="PF03176">
    <property type="entry name" value="MMPL"/>
    <property type="match status" value="2"/>
</dbReference>
<keyword evidence="3" id="KW-1003">Cell membrane</keyword>
<dbReference type="PANTHER" id="PTHR33406">
    <property type="entry name" value="MEMBRANE PROTEIN MJ1562-RELATED"/>
    <property type="match status" value="1"/>
</dbReference>
<comment type="similarity">
    <text evidence="2">Belongs to the resistance-nodulation-cell division (RND) (TC 2.A.6) family. MmpL subfamily.</text>
</comment>
<protein>
    <submittedName>
        <fullName evidence="9">Putative membrane protein ActII-3</fullName>
    </submittedName>
</protein>
<organism evidence="9 10">
    <name type="scientific">Frankia canadensis</name>
    <dbReference type="NCBI Taxonomy" id="1836972"/>
    <lineage>
        <taxon>Bacteria</taxon>
        <taxon>Bacillati</taxon>
        <taxon>Actinomycetota</taxon>
        <taxon>Actinomycetes</taxon>
        <taxon>Frankiales</taxon>
        <taxon>Frankiaceae</taxon>
        <taxon>Frankia</taxon>
    </lineage>
</organism>
<proteinExistence type="inferred from homology"/>
<feature type="transmembrane region" description="Helical" evidence="7">
    <location>
        <begin position="170"/>
        <end position="187"/>
    </location>
</feature>
<dbReference type="InterPro" id="IPR000731">
    <property type="entry name" value="SSD"/>
</dbReference>
<feature type="transmembrane region" description="Helical" evidence="7">
    <location>
        <begin position="305"/>
        <end position="325"/>
    </location>
</feature>
<keyword evidence="5 7" id="KW-1133">Transmembrane helix</keyword>
<evidence type="ECO:0000313" key="9">
    <source>
        <dbReference type="EMBL" id="SNQ50226.1"/>
    </source>
</evidence>
<feature type="transmembrane region" description="Helical" evidence="7">
    <location>
        <begin position="599"/>
        <end position="618"/>
    </location>
</feature>
<evidence type="ECO:0000313" key="10">
    <source>
        <dbReference type="Proteomes" id="UP000234331"/>
    </source>
</evidence>